<dbReference type="Gene3D" id="3.20.20.370">
    <property type="entry name" value="Glycoside hydrolase/deacetylase"/>
    <property type="match status" value="1"/>
</dbReference>
<dbReference type="AlphaFoldDB" id="A0A9X1XCP2"/>
<name>A0A9X1XCP2_9BACL</name>
<proteinExistence type="predicted"/>
<reference evidence="4" key="1">
    <citation type="submission" date="2021-09" db="EMBL/GenBank/DDBJ databases">
        <title>Genome analysis of Fictibacillus sp. KIGAM418 isolated from marine sediment.</title>
        <authorList>
            <person name="Seo M.-J."/>
            <person name="Cho E.-S."/>
            <person name="Hwang C.Y."/>
        </authorList>
    </citation>
    <scope>NUCLEOTIDE SEQUENCE</scope>
    <source>
        <strain evidence="4">KIGAM418</strain>
    </source>
</reference>
<dbReference type="GO" id="GO:0005975">
    <property type="term" value="P:carbohydrate metabolic process"/>
    <property type="evidence" value="ECO:0007669"/>
    <property type="project" value="InterPro"/>
</dbReference>
<feature type="compositionally biased region" description="Polar residues" evidence="1">
    <location>
        <begin position="57"/>
        <end position="77"/>
    </location>
</feature>
<feature type="transmembrane region" description="Helical" evidence="2">
    <location>
        <begin position="18"/>
        <end position="37"/>
    </location>
</feature>
<dbReference type="CDD" id="cd10944">
    <property type="entry name" value="CE4_SmPgdA_like"/>
    <property type="match status" value="1"/>
</dbReference>
<evidence type="ECO:0000313" key="5">
    <source>
        <dbReference type="Proteomes" id="UP001139011"/>
    </source>
</evidence>
<comment type="caution">
    <text evidence="4">The sequence shown here is derived from an EMBL/GenBank/DDBJ whole genome shotgun (WGS) entry which is preliminary data.</text>
</comment>
<dbReference type="EMBL" id="JAIWJX010000002">
    <property type="protein sequence ID" value="MCK6258259.1"/>
    <property type="molecule type" value="Genomic_DNA"/>
</dbReference>
<keyword evidence="2" id="KW-0472">Membrane</keyword>
<sequence length="361" mass="40717">MRGSLGEARKRAVKREAAVVLVLSLFTLFVIFGTWHVNKIKATAVVGQYHKEETQKKSFSPKTSASHTSQQKTASKNKSLKKVKTSSSIAEVEKKSTRQPPSQPSASEQSPKEKNKVAAKHQPAVKSVQISPKNENKEPTKAISHPAIHKSIPPQKKGAAETKTVYLTFDDGPSNVSGGLMDVLSSYNAKATFFMLEPNILRFPEAVKQMDQEGHALGLHGVTHDPKKIYRTKETVVQEMDQDNVALQKVTGKKTVLIRTPYGSAPYMKPPYQKAVKDHGYELWDWTIDSMDWSFRSPKYVENSINQLKKIAHRKGPIVILMHERKETLESLPKLLEYLRENGYQFKRIEPDMQPVTFHCK</sequence>
<dbReference type="RefSeq" id="WP_248253589.1">
    <property type="nucleotide sequence ID" value="NZ_JAIWJX010000002.1"/>
</dbReference>
<evidence type="ECO:0000259" key="3">
    <source>
        <dbReference type="PROSITE" id="PS51677"/>
    </source>
</evidence>
<dbReference type="Proteomes" id="UP001139011">
    <property type="component" value="Unassembled WGS sequence"/>
</dbReference>
<evidence type="ECO:0000256" key="2">
    <source>
        <dbReference type="SAM" id="Phobius"/>
    </source>
</evidence>
<protein>
    <submittedName>
        <fullName evidence="4">Polysaccharide deacetylase family protein</fullName>
    </submittedName>
</protein>
<keyword evidence="2" id="KW-0812">Transmembrane</keyword>
<feature type="region of interest" description="Disordered" evidence="1">
    <location>
        <begin position="53"/>
        <end position="144"/>
    </location>
</feature>
<dbReference type="PROSITE" id="PS51677">
    <property type="entry name" value="NODB"/>
    <property type="match status" value="1"/>
</dbReference>
<dbReference type="InterPro" id="IPR011330">
    <property type="entry name" value="Glyco_hydro/deAcase_b/a-brl"/>
</dbReference>
<accession>A0A9X1XCP2</accession>
<keyword evidence="5" id="KW-1185">Reference proteome</keyword>
<dbReference type="PANTHER" id="PTHR10587:SF125">
    <property type="entry name" value="POLYSACCHARIDE DEACETYLASE YHEN-RELATED"/>
    <property type="match status" value="1"/>
</dbReference>
<dbReference type="GO" id="GO:0016810">
    <property type="term" value="F:hydrolase activity, acting on carbon-nitrogen (but not peptide) bonds"/>
    <property type="evidence" value="ECO:0007669"/>
    <property type="project" value="InterPro"/>
</dbReference>
<feature type="domain" description="NodB homology" evidence="3">
    <location>
        <begin position="163"/>
        <end position="347"/>
    </location>
</feature>
<dbReference type="Pfam" id="PF01522">
    <property type="entry name" value="Polysacc_deac_1"/>
    <property type="match status" value="1"/>
</dbReference>
<organism evidence="4 5">
    <name type="scientific">Fictibacillus marinisediminis</name>
    <dbReference type="NCBI Taxonomy" id="2878389"/>
    <lineage>
        <taxon>Bacteria</taxon>
        <taxon>Bacillati</taxon>
        <taxon>Bacillota</taxon>
        <taxon>Bacilli</taxon>
        <taxon>Bacillales</taxon>
        <taxon>Fictibacillaceae</taxon>
        <taxon>Fictibacillus</taxon>
    </lineage>
</organism>
<dbReference type="InterPro" id="IPR050248">
    <property type="entry name" value="Polysacc_deacetylase_ArnD"/>
</dbReference>
<evidence type="ECO:0000256" key="1">
    <source>
        <dbReference type="SAM" id="MobiDB-lite"/>
    </source>
</evidence>
<evidence type="ECO:0000313" key="4">
    <source>
        <dbReference type="EMBL" id="MCK6258259.1"/>
    </source>
</evidence>
<dbReference type="InterPro" id="IPR002509">
    <property type="entry name" value="NODB_dom"/>
</dbReference>
<keyword evidence="2" id="KW-1133">Transmembrane helix</keyword>
<dbReference type="SUPFAM" id="SSF88713">
    <property type="entry name" value="Glycoside hydrolase/deacetylase"/>
    <property type="match status" value="1"/>
</dbReference>
<gene>
    <name evidence="4" type="ORF">LCY76_16930</name>
</gene>
<dbReference type="PANTHER" id="PTHR10587">
    <property type="entry name" value="GLYCOSYL TRANSFERASE-RELATED"/>
    <property type="match status" value="1"/>
</dbReference>